<organism evidence="1 2">
    <name type="scientific">Lojkania enalia</name>
    <dbReference type="NCBI Taxonomy" id="147567"/>
    <lineage>
        <taxon>Eukaryota</taxon>
        <taxon>Fungi</taxon>
        <taxon>Dikarya</taxon>
        <taxon>Ascomycota</taxon>
        <taxon>Pezizomycotina</taxon>
        <taxon>Dothideomycetes</taxon>
        <taxon>Pleosporomycetidae</taxon>
        <taxon>Pleosporales</taxon>
        <taxon>Pleosporales incertae sedis</taxon>
        <taxon>Lojkania</taxon>
    </lineage>
</organism>
<dbReference type="EMBL" id="ML986614">
    <property type="protein sequence ID" value="KAF2264689.1"/>
    <property type="molecule type" value="Genomic_DNA"/>
</dbReference>
<dbReference type="OrthoDB" id="3733501at2759"/>
<evidence type="ECO:0000313" key="2">
    <source>
        <dbReference type="Proteomes" id="UP000800093"/>
    </source>
</evidence>
<name>A0A9P4N6G6_9PLEO</name>
<dbReference type="Proteomes" id="UP000800093">
    <property type="component" value="Unassembled WGS sequence"/>
</dbReference>
<proteinExistence type="predicted"/>
<evidence type="ECO:0000313" key="1">
    <source>
        <dbReference type="EMBL" id="KAF2264689.1"/>
    </source>
</evidence>
<reference evidence="2" key="1">
    <citation type="journal article" date="2020" name="Stud. Mycol.">
        <title>101 Dothideomycetes genomes: A test case for predicting lifestyles and emergence of pathogens.</title>
        <authorList>
            <person name="Haridas S."/>
            <person name="Albert R."/>
            <person name="Binder M."/>
            <person name="Bloem J."/>
            <person name="LaButti K."/>
            <person name="Salamov A."/>
            <person name="Andreopoulos B."/>
            <person name="Baker S."/>
            <person name="Barry K."/>
            <person name="Bills G."/>
            <person name="Bluhm B."/>
            <person name="Cannon C."/>
            <person name="Castanera R."/>
            <person name="Culley D."/>
            <person name="Daum C."/>
            <person name="Ezra D."/>
            <person name="Gonzalez J."/>
            <person name="Henrissat B."/>
            <person name="Kuo A."/>
            <person name="Liang C."/>
            <person name="Lipzen A."/>
            <person name="Lutzoni F."/>
            <person name="Magnuson J."/>
            <person name="Mondo S."/>
            <person name="Nolan M."/>
            <person name="Ohm R."/>
            <person name="Pangilinan J."/>
            <person name="Park H.-J."/>
            <person name="Ramirez L."/>
            <person name="Alfaro M."/>
            <person name="Sun H."/>
            <person name="Tritt A."/>
            <person name="Yoshinaga Y."/>
            <person name="Zwiers L.-H."/>
            <person name="Turgeon B."/>
            <person name="Goodwin S."/>
            <person name="Spatafora J."/>
            <person name="Crous P."/>
            <person name="Grigoriev I."/>
        </authorList>
    </citation>
    <scope>NUCLEOTIDE SEQUENCE [LARGE SCALE GENOMIC DNA]</scope>
    <source>
        <strain evidence="2">CBS 304.66</strain>
    </source>
</reference>
<comment type="caution">
    <text evidence="1">The sequence shown here is derived from an EMBL/GenBank/DDBJ whole genome shotgun (WGS) entry which is preliminary data.</text>
</comment>
<sequence>MAGFLDLSLELRNQIYEYFLYEPLEPKSQGSITIYAGFVRYHLPNRPIRHLLQVNRQIYSEIKDLSGHLHAASQLVYELDTTFYHGRPYFSLEWHRFPALHPIINAININVDLRLREPRDMIESRIPSEQELDQLLGPNGFAKQLFNYISILLRTLVHLQSQADPAFRLLFAEAININLRRPTAPCIRPPSNSIERTEPERRPINIEEATRLLTTMRETLNATVKTFKAYDSRECDKLLPLIQIGALRFMTGGVVLGEGCNLVLVGKSDFRWLVYPENTR</sequence>
<gene>
    <name evidence="1" type="ORF">CC78DRAFT_224691</name>
</gene>
<accession>A0A9P4N6G6</accession>
<keyword evidence="2" id="KW-1185">Reference proteome</keyword>
<dbReference type="AlphaFoldDB" id="A0A9P4N6G6"/>
<protein>
    <submittedName>
        <fullName evidence="1">Uncharacterized protein</fullName>
    </submittedName>
</protein>